<dbReference type="Proteomes" id="UP000316626">
    <property type="component" value="Unassembled WGS sequence"/>
</dbReference>
<dbReference type="GO" id="GO:0006508">
    <property type="term" value="P:proteolysis"/>
    <property type="evidence" value="ECO:0007669"/>
    <property type="project" value="InterPro"/>
</dbReference>
<dbReference type="EMBL" id="VDGI01000007">
    <property type="protein sequence ID" value="TQR20237.1"/>
    <property type="molecule type" value="Genomic_DNA"/>
</dbReference>
<comment type="caution">
    <text evidence="3">The sequence shown here is derived from an EMBL/GenBank/DDBJ whole genome shotgun (WGS) entry which is preliminary data.</text>
</comment>
<accession>A0A544TS03</accession>
<dbReference type="Gene3D" id="3.40.50.1820">
    <property type="entry name" value="alpha/beta hydrolase"/>
    <property type="match status" value="1"/>
</dbReference>
<dbReference type="InterPro" id="IPR050261">
    <property type="entry name" value="FrsA_esterase"/>
</dbReference>
<dbReference type="InterPro" id="IPR001375">
    <property type="entry name" value="Peptidase_S9_cat"/>
</dbReference>
<dbReference type="Pfam" id="PF00326">
    <property type="entry name" value="Peptidase_S9"/>
    <property type="match status" value="1"/>
</dbReference>
<proteinExistence type="predicted"/>
<evidence type="ECO:0000313" key="3">
    <source>
        <dbReference type="EMBL" id="TQR20237.1"/>
    </source>
</evidence>
<evidence type="ECO:0000313" key="4">
    <source>
        <dbReference type="Proteomes" id="UP000316626"/>
    </source>
</evidence>
<gene>
    <name evidence="3" type="ORF">FG384_08740</name>
</gene>
<evidence type="ECO:0000259" key="2">
    <source>
        <dbReference type="Pfam" id="PF00326"/>
    </source>
</evidence>
<dbReference type="RefSeq" id="WP_142642215.1">
    <property type="nucleotide sequence ID" value="NZ_VDGI01000007.1"/>
</dbReference>
<dbReference type="OrthoDB" id="31158at2"/>
<name>A0A544TS03_9BACI</name>
<dbReference type="PANTHER" id="PTHR22946">
    <property type="entry name" value="DIENELACTONE HYDROLASE DOMAIN-CONTAINING PROTEIN-RELATED"/>
    <property type="match status" value="1"/>
</dbReference>
<dbReference type="GO" id="GO:0052689">
    <property type="term" value="F:carboxylic ester hydrolase activity"/>
    <property type="evidence" value="ECO:0007669"/>
    <property type="project" value="UniProtKB-ARBA"/>
</dbReference>
<organism evidence="3 4">
    <name type="scientific">Psychrobacillus vulpis</name>
    <dbReference type="NCBI Taxonomy" id="2325572"/>
    <lineage>
        <taxon>Bacteria</taxon>
        <taxon>Bacillati</taxon>
        <taxon>Bacillota</taxon>
        <taxon>Bacilli</taxon>
        <taxon>Bacillales</taxon>
        <taxon>Bacillaceae</taxon>
        <taxon>Psychrobacillus</taxon>
    </lineage>
</organism>
<evidence type="ECO:0000256" key="1">
    <source>
        <dbReference type="ARBA" id="ARBA00022801"/>
    </source>
</evidence>
<dbReference type="SUPFAM" id="SSF53474">
    <property type="entry name" value="alpha/beta-Hydrolases"/>
    <property type="match status" value="1"/>
</dbReference>
<dbReference type="GO" id="GO:0008236">
    <property type="term" value="F:serine-type peptidase activity"/>
    <property type="evidence" value="ECO:0007669"/>
    <property type="project" value="InterPro"/>
</dbReference>
<keyword evidence="4" id="KW-1185">Reference proteome</keyword>
<protein>
    <submittedName>
        <fullName evidence="3">Esterase</fullName>
    </submittedName>
</protein>
<sequence>MIVNSECWDNIPLLHIYNDEINNDSPIIIFLHGFESAKEHNLHYAYRLVNQGYRVLLPDAHLHGEREEKLDEVEISLRFWEIVLTSIEEVGKLKHELITRGYWKNQKIGLAGTSMGGITTLGCLTVYPWVDASAIMMGTPGYVQLAKAQIAGYEQKGFHIPLNEEEKENMFRTLSKFDATYHIEKLADRPMFFWHGEKDAVVPFTSTAEFIKEFTEQYGSKNLVFMKEKSAGHAVSRKGLLAATKWLADNLA</sequence>
<reference evidence="3 4" key="1">
    <citation type="submission" date="2019-06" db="EMBL/GenBank/DDBJ databases">
        <title>Psychrobacillus vulpis sp. nov., a new species isolated from feces of a red fox that inhabits in The Tablas de Daimiel Natural Park, Albacete, Spain.</title>
        <authorList>
            <person name="Rodriguez M."/>
            <person name="Reina J.C."/>
            <person name="Bejar V."/>
            <person name="Llamas I."/>
        </authorList>
    </citation>
    <scope>NUCLEOTIDE SEQUENCE [LARGE SCALE GENOMIC DNA]</scope>
    <source>
        <strain evidence="3 4">Z8</strain>
    </source>
</reference>
<dbReference type="InterPro" id="IPR029058">
    <property type="entry name" value="AB_hydrolase_fold"/>
</dbReference>
<dbReference type="PANTHER" id="PTHR22946:SF9">
    <property type="entry name" value="POLYKETIDE TRANSFERASE AF380"/>
    <property type="match status" value="1"/>
</dbReference>
<keyword evidence="1" id="KW-0378">Hydrolase</keyword>
<dbReference type="AlphaFoldDB" id="A0A544TS03"/>
<feature type="domain" description="Peptidase S9 prolyl oligopeptidase catalytic" evidence="2">
    <location>
        <begin position="90"/>
        <end position="238"/>
    </location>
</feature>